<proteinExistence type="predicted"/>
<evidence type="ECO:0000256" key="5">
    <source>
        <dbReference type="ARBA" id="ARBA00022549"/>
    </source>
</evidence>
<keyword evidence="17" id="KW-1185">Reference proteome</keyword>
<evidence type="ECO:0000256" key="7">
    <source>
        <dbReference type="ARBA" id="ARBA00022723"/>
    </source>
</evidence>
<keyword evidence="7" id="KW-0479">Metal-binding</keyword>
<name>A0ABZ0S9V9_9GAMM</name>
<dbReference type="Gene3D" id="4.10.220.20">
    <property type="entry name" value="Light-harvesting complex"/>
    <property type="match status" value="1"/>
</dbReference>
<evidence type="ECO:0000256" key="9">
    <source>
        <dbReference type="ARBA" id="ARBA00022956"/>
    </source>
</evidence>
<evidence type="ECO:0000256" key="2">
    <source>
        <dbReference type="ARBA" id="ARBA00004236"/>
    </source>
</evidence>
<organism evidence="16 17">
    <name type="scientific">Thiorhodovibrio winogradskyi</name>
    <dbReference type="NCBI Taxonomy" id="77007"/>
    <lineage>
        <taxon>Bacteria</taxon>
        <taxon>Pseudomonadati</taxon>
        <taxon>Pseudomonadota</taxon>
        <taxon>Gammaproteobacteria</taxon>
        <taxon>Chromatiales</taxon>
        <taxon>Chromatiaceae</taxon>
        <taxon>Thiorhodovibrio</taxon>
    </lineage>
</organism>
<keyword evidence="8" id="KW-0460">Magnesium</keyword>
<accession>A0ABZ0S9V9</accession>
<dbReference type="Proteomes" id="UP001432180">
    <property type="component" value="Chromosome"/>
</dbReference>
<keyword evidence="4" id="KW-0148">Chlorophyll</keyword>
<evidence type="ECO:0000256" key="8">
    <source>
        <dbReference type="ARBA" id="ARBA00022842"/>
    </source>
</evidence>
<keyword evidence="10 14" id="KW-1133">Transmembrane helix</keyword>
<evidence type="ECO:0000313" key="17">
    <source>
        <dbReference type="Proteomes" id="UP001432180"/>
    </source>
</evidence>
<evidence type="ECO:0000256" key="1">
    <source>
        <dbReference type="ARBA" id="ARBA00002455"/>
    </source>
</evidence>
<dbReference type="EMBL" id="CP121472">
    <property type="protein sequence ID" value="WPL17304.1"/>
    <property type="molecule type" value="Genomic_DNA"/>
</dbReference>
<feature type="domain" description="Antenna complex alpha/beta subunit" evidence="15">
    <location>
        <begin position="13"/>
        <end position="47"/>
    </location>
</feature>
<keyword evidence="5" id="KW-0042">Antenna complex</keyword>
<dbReference type="InterPro" id="IPR018332">
    <property type="entry name" value="Antenna_alpha"/>
</dbReference>
<dbReference type="RefSeq" id="WP_328987824.1">
    <property type="nucleotide sequence ID" value="NZ_CP121472.1"/>
</dbReference>
<evidence type="ECO:0000256" key="14">
    <source>
        <dbReference type="SAM" id="Phobius"/>
    </source>
</evidence>
<keyword evidence="9" id="KW-0076">Bacteriochlorophyll</keyword>
<evidence type="ECO:0000256" key="11">
    <source>
        <dbReference type="ARBA" id="ARBA00022991"/>
    </source>
</evidence>
<keyword evidence="12 14" id="KW-0472">Membrane</keyword>
<protein>
    <recommendedName>
        <fullName evidence="15">Antenna complex alpha/beta subunit domain-containing protein</fullName>
    </recommendedName>
</protein>
<reference evidence="16 17" key="1">
    <citation type="journal article" date="2023" name="Microorganisms">
        <title>Thiorhodovibrio frisius and Trv. litoralis spp. nov., Two Novel Members from a Clade of Fastidious Purple Sulfur Bacteria That Exhibit Unique Red-Shifted Light-Harvesting Capabilities.</title>
        <authorList>
            <person name="Methner A."/>
            <person name="Kuzyk S.B."/>
            <person name="Petersen J."/>
            <person name="Bauer S."/>
            <person name="Brinkmann H."/>
            <person name="Sichau K."/>
            <person name="Wanner G."/>
            <person name="Wolf J."/>
            <person name="Neumann-Schaal M."/>
            <person name="Henke P."/>
            <person name="Tank M."/>
            <person name="Sproer C."/>
            <person name="Bunk B."/>
            <person name="Overmann J."/>
        </authorList>
    </citation>
    <scope>NUCLEOTIDE SEQUENCE [LARGE SCALE GENOMIC DNA]</scope>
    <source>
        <strain evidence="16 17">DSM 6702</strain>
    </source>
</reference>
<evidence type="ECO:0000256" key="6">
    <source>
        <dbReference type="ARBA" id="ARBA00022692"/>
    </source>
</evidence>
<keyword evidence="11" id="KW-0157">Chromophore</keyword>
<dbReference type="NCBIfam" id="NF040861">
    <property type="entry name" value="pufA_517_ASD"/>
    <property type="match status" value="1"/>
</dbReference>
<evidence type="ECO:0000256" key="10">
    <source>
        <dbReference type="ARBA" id="ARBA00022989"/>
    </source>
</evidence>
<keyword evidence="6 14" id="KW-0812">Transmembrane</keyword>
<evidence type="ECO:0000256" key="4">
    <source>
        <dbReference type="ARBA" id="ARBA00022494"/>
    </source>
</evidence>
<evidence type="ECO:0000256" key="13">
    <source>
        <dbReference type="ARBA" id="ARBA00023243"/>
    </source>
</evidence>
<gene>
    <name evidence="16" type="ORF">Thiowin_02307</name>
</gene>
<dbReference type="InterPro" id="IPR000066">
    <property type="entry name" value="Antenna_a/b"/>
</dbReference>
<dbReference type="InterPro" id="IPR035889">
    <property type="entry name" value="Light-harvesting_complex"/>
</dbReference>
<evidence type="ECO:0000256" key="3">
    <source>
        <dbReference type="ARBA" id="ARBA00022475"/>
    </source>
</evidence>
<comment type="subcellular location">
    <subcellularLocation>
        <location evidence="2">Cell membrane</location>
    </subcellularLocation>
</comment>
<sequence length="56" mass="6124">MADIPKPQNPQDDWKVWLVVNPANWLIPILITVLVTALAVHAAVLTIAPTALPFIN</sequence>
<evidence type="ECO:0000259" key="15">
    <source>
        <dbReference type="Pfam" id="PF00556"/>
    </source>
</evidence>
<dbReference type="Pfam" id="PF00556">
    <property type="entry name" value="LHC"/>
    <property type="match status" value="1"/>
</dbReference>
<evidence type="ECO:0000256" key="12">
    <source>
        <dbReference type="ARBA" id="ARBA00023136"/>
    </source>
</evidence>
<keyword evidence="13" id="KW-0437">Light-harvesting polypeptide</keyword>
<comment type="function">
    <text evidence="1">Antenna complexes are light-harvesting systems, which transfer the excitation energy to the reaction centers.</text>
</comment>
<feature type="transmembrane region" description="Helical" evidence="14">
    <location>
        <begin position="25"/>
        <end position="48"/>
    </location>
</feature>
<keyword evidence="3" id="KW-1003">Cell membrane</keyword>
<dbReference type="SUPFAM" id="SSF56918">
    <property type="entry name" value="Light-harvesting complex subunits"/>
    <property type="match status" value="1"/>
</dbReference>
<evidence type="ECO:0000313" key="16">
    <source>
        <dbReference type="EMBL" id="WPL17304.1"/>
    </source>
</evidence>